<keyword evidence="1" id="KW-0863">Zinc-finger</keyword>
<keyword evidence="5" id="KW-1185">Reference proteome</keyword>
<dbReference type="Proteomes" id="UP000054350">
    <property type="component" value="Unassembled WGS sequence"/>
</dbReference>
<sequence>MGPFTPTSVTGPFAPTTTTTMASDHSAPTTTRPALAALGTAPASLFPPASAFSTLGYPLSTPFPIWPAAPAPVPPLPVPPAGMVDPSSFLLGVQSAQAAFAQLLAAVGGGAGFPLDLAGTAGVAPTDLVNRFPMMMVPTPATAAANPGSSAMDGFAEPLFPTLPTFPTAPATAPPPPPPATAPAPVPPAPALAPATRFPNAFLHTTDPPLASASFCDPHAGGRIQSPADLHAWLALDGPSAPAASEPRRDWIPPPADPAAMLDIEDFLMLDDDHVAAPAVAIGFDDEDVKMDVPVPVEVAMEELVLDAAAPRNADPFLFGWPAAPAPAPPPPPTAAAAATDENPVCAHCGITKTPLWRRGDNDEMLCNACGL</sequence>
<dbReference type="CDD" id="cd00202">
    <property type="entry name" value="ZnF_GATA"/>
    <property type="match status" value="1"/>
</dbReference>
<dbReference type="GO" id="GO:0008270">
    <property type="term" value="F:zinc ion binding"/>
    <property type="evidence" value="ECO:0007669"/>
    <property type="project" value="UniProtKB-KW"/>
</dbReference>
<dbReference type="STRING" id="578462.A0A0L0SJT6"/>
<evidence type="ECO:0000256" key="2">
    <source>
        <dbReference type="SAM" id="MobiDB-lite"/>
    </source>
</evidence>
<accession>A0A0L0SJT6</accession>
<dbReference type="SUPFAM" id="SSF57716">
    <property type="entry name" value="Glucocorticoid receptor-like (DNA-binding domain)"/>
    <property type="match status" value="1"/>
</dbReference>
<proteinExistence type="predicted"/>
<name>A0A0L0SJT6_ALLM3</name>
<evidence type="ECO:0000313" key="4">
    <source>
        <dbReference type="EMBL" id="KNE62670.1"/>
    </source>
</evidence>
<feature type="region of interest" description="Disordered" evidence="2">
    <location>
        <begin position="164"/>
        <end position="191"/>
    </location>
</feature>
<dbReference type="SMART" id="SM00401">
    <property type="entry name" value="ZnF_GATA"/>
    <property type="match status" value="1"/>
</dbReference>
<dbReference type="GO" id="GO:0043565">
    <property type="term" value="F:sequence-specific DNA binding"/>
    <property type="evidence" value="ECO:0007669"/>
    <property type="project" value="InterPro"/>
</dbReference>
<dbReference type="PRINTS" id="PR00619">
    <property type="entry name" value="GATAZNFINGER"/>
</dbReference>
<dbReference type="Pfam" id="PF00320">
    <property type="entry name" value="GATA"/>
    <property type="match status" value="1"/>
</dbReference>
<feature type="region of interest" description="Disordered" evidence="2">
    <location>
        <begin position="1"/>
        <end position="29"/>
    </location>
</feature>
<feature type="compositionally biased region" description="Polar residues" evidence="2">
    <location>
        <begin position="1"/>
        <end position="10"/>
    </location>
</feature>
<dbReference type="eggNOG" id="KOG1601">
    <property type="taxonomic scope" value="Eukaryota"/>
</dbReference>
<evidence type="ECO:0000259" key="3">
    <source>
        <dbReference type="PROSITE" id="PS50114"/>
    </source>
</evidence>
<dbReference type="PROSITE" id="PS50114">
    <property type="entry name" value="GATA_ZN_FINGER_2"/>
    <property type="match status" value="1"/>
</dbReference>
<organism evidence="4 5">
    <name type="scientific">Allomyces macrogynus (strain ATCC 38327)</name>
    <name type="common">Allomyces javanicus var. macrogynus</name>
    <dbReference type="NCBI Taxonomy" id="578462"/>
    <lineage>
        <taxon>Eukaryota</taxon>
        <taxon>Fungi</taxon>
        <taxon>Fungi incertae sedis</taxon>
        <taxon>Blastocladiomycota</taxon>
        <taxon>Blastocladiomycetes</taxon>
        <taxon>Blastocladiales</taxon>
        <taxon>Blastocladiaceae</taxon>
        <taxon>Allomyces</taxon>
    </lineage>
</organism>
<reference evidence="4 5" key="1">
    <citation type="submission" date="2009-11" db="EMBL/GenBank/DDBJ databases">
        <title>Annotation of Allomyces macrogynus ATCC 38327.</title>
        <authorList>
            <consortium name="The Broad Institute Genome Sequencing Platform"/>
            <person name="Russ C."/>
            <person name="Cuomo C."/>
            <person name="Burger G."/>
            <person name="Gray M.W."/>
            <person name="Holland P.W.H."/>
            <person name="King N."/>
            <person name="Lang F.B.F."/>
            <person name="Roger A.J."/>
            <person name="Ruiz-Trillo I."/>
            <person name="Young S.K."/>
            <person name="Zeng Q."/>
            <person name="Gargeya S."/>
            <person name="Fitzgerald M."/>
            <person name="Haas B."/>
            <person name="Abouelleil A."/>
            <person name="Alvarado L."/>
            <person name="Arachchi H.M."/>
            <person name="Berlin A."/>
            <person name="Chapman S.B."/>
            <person name="Gearin G."/>
            <person name="Goldberg J."/>
            <person name="Griggs A."/>
            <person name="Gujja S."/>
            <person name="Hansen M."/>
            <person name="Heiman D."/>
            <person name="Howarth C."/>
            <person name="Larimer J."/>
            <person name="Lui A."/>
            <person name="MacDonald P.J.P."/>
            <person name="McCowen C."/>
            <person name="Montmayeur A."/>
            <person name="Murphy C."/>
            <person name="Neiman D."/>
            <person name="Pearson M."/>
            <person name="Priest M."/>
            <person name="Roberts A."/>
            <person name="Saif S."/>
            <person name="Shea T."/>
            <person name="Sisk P."/>
            <person name="Stolte C."/>
            <person name="Sykes S."/>
            <person name="Wortman J."/>
            <person name="Nusbaum C."/>
            <person name="Birren B."/>
        </authorList>
    </citation>
    <scope>NUCLEOTIDE SEQUENCE [LARGE SCALE GENOMIC DNA]</scope>
    <source>
        <strain evidence="4 5">ATCC 38327</strain>
    </source>
</reference>
<feature type="domain" description="GATA-type" evidence="3">
    <location>
        <begin position="340"/>
        <end position="372"/>
    </location>
</feature>
<dbReference type="VEuPathDB" id="FungiDB:AMAG_07863"/>
<dbReference type="EMBL" id="GG745340">
    <property type="protein sequence ID" value="KNE62670.1"/>
    <property type="molecule type" value="Genomic_DNA"/>
</dbReference>
<gene>
    <name evidence="4" type="ORF">AMAG_07863</name>
</gene>
<dbReference type="OrthoDB" id="515401at2759"/>
<keyword evidence="1" id="KW-0862">Zinc</keyword>
<dbReference type="GO" id="GO:0006355">
    <property type="term" value="P:regulation of DNA-templated transcription"/>
    <property type="evidence" value="ECO:0007669"/>
    <property type="project" value="InterPro"/>
</dbReference>
<dbReference type="InterPro" id="IPR000679">
    <property type="entry name" value="Znf_GATA"/>
</dbReference>
<dbReference type="Gene3D" id="3.30.50.10">
    <property type="entry name" value="Erythroid Transcription Factor GATA-1, subunit A"/>
    <property type="match status" value="1"/>
</dbReference>
<evidence type="ECO:0000256" key="1">
    <source>
        <dbReference type="PROSITE-ProRule" id="PRU00094"/>
    </source>
</evidence>
<evidence type="ECO:0000313" key="5">
    <source>
        <dbReference type="Proteomes" id="UP000054350"/>
    </source>
</evidence>
<feature type="compositionally biased region" description="Pro residues" evidence="2">
    <location>
        <begin position="172"/>
        <end position="191"/>
    </location>
</feature>
<protein>
    <recommendedName>
        <fullName evidence="3">GATA-type domain-containing protein</fullName>
    </recommendedName>
</protein>
<dbReference type="AlphaFoldDB" id="A0A0L0SJT6"/>
<keyword evidence="1" id="KW-0479">Metal-binding</keyword>
<reference evidence="5" key="2">
    <citation type="submission" date="2009-11" db="EMBL/GenBank/DDBJ databases">
        <title>The Genome Sequence of Allomyces macrogynus strain ATCC 38327.</title>
        <authorList>
            <consortium name="The Broad Institute Genome Sequencing Platform"/>
            <person name="Russ C."/>
            <person name="Cuomo C."/>
            <person name="Shea T."/>
            <person name="Young S.K."/>
            <person name="Zeng Q."/>
            <person name="Koehrsen M."/>
            <person name="Haas B."/>
            <person name="Borodovsky M."/>
            <person name="Guigo R."/>
            <person name="Alvarado L."/>
            <person name="Berlin A."/>
            <person name="Borenstein D."/>
            <person name="Chen Z."/>
            <person name="Engels R."/>
            <person name="Freedman E."/>
            <person name="Gellesch M."/>
            <person name="Goldberg J."/>
            <person name="Griggs A."/>
            <person name="Gujja S."/>
            <person name="Heiman D."/>
            <person name="Hepburn T."/>
            <person name="Howarth C."/>
            <person name="Jen D."/>
            <person name="Larson L."/>
            <person name="Lewis B."/>
            <person name="Mehta T."/>
            <person name="Park D."/>
            <person name="Pearson M."/>
            <person name="Roberts A."/>
            <person name="Saif S."/>
            <person name="Shenoy N."/>
            <person name="Sisk P."/>
            <person name="Stolte C."/>
            <person name="Sykes S."/>
            <person name="Walk T."/>
            <person name="White J."/>
            <person name="Yandava C."/>
            <person name="Burger G."/>
            <person name="Gray M.W."/>
            <person name="Holland P.W.H."/>
            <person name="King N."/>
            <person name="Lang F.B.F."/>
            <person name="Roger A.J."/>
            <person name="Ruiz-Trillo I."/>
            <person name="Lander E."/>
            <person name="Nusbaum C."/>
        </authorList>
    </citation>
    <scope>NUCLEOTIDE SEQUENCE [LARGE SCALE GENOMIC DNA]</scope>
    <source>
        <strain evidence="5">ATCC 38327</strain>
    </source>
</reference>
<dbReference type="InterPro" id="IPR013088">
    <property type="entry name" value="Znf_NHR/GATA"/>
</dbReference>